<keyword evidence="2" id="KW-1185">Reference proteome</keyword>
<dbReference type="Proteomes" id="UP001221413">
    <property type="component" value="Unassembled WGS sequence"/>
</dbReference>
<name>A0AAD6IT63_DREDA</name>
<protein>
    <submittedName>
        <fullName evidence="1">Uncharacterized protein</fullName>
    </submittedName>
</protein>
<evidence type="ECO:0000313" key="1">
    <source>
        <dbReference type="EMBL" id="KAJ6257942.1"/>
    </source>
</evidence>
<comment type="caution">
    <text evidence="1">The sequence shown here is derived from an EMBL/GenBank/DDBJ whole genome shotgun (WGS) entry which is preliminary data.</text>
</comment>
<organism evidence="1 2">
    <name type="scientific">Drechslerella dactyloides</name>
    <name type="common">Nematode-trapping fungus</name>
    <name type="synonym">Arthrobotrys dactyloides</name>
    <dbReference type="NCBI Taxonomy" id="74499"/>
    <lineage>
        <taxon>Eukaryota</taxon>
        <taxon>Fungi</taxon>
        <taxon>Dikarya</taxon>
        <taxon>Ascomycota</taxon>
        <taxon>Pezizomycotina</taxon>
        <taxon>Orbiliomycetes</taxon>
        <taxon>Orbiliales</taxon>
        <taxon>Orbiliaceae</taxon>
        <taxon>Drechslerella</taxon>
    </lineage>
</organism>
<dbReference type="EMBL" id="JAQGDS010000010">
    <property type="protein sequence ID" value="KAJ6257942.1"/>
    <property type="molecule type" value="Genomic_DNA"/>
</dbReference>
<sequence>MRTKSSTQSQPELIHTYPLFGKNAAQESGAGLEDFGEAYGDDLAGVGAWEGDGGGDTILLSSM</sequence>
<accession>A0AAD6IT63</accession>
<dbReference type="AlphaFoldDB" id="A0AAD6IT63"/>
<reference evidence="1" key="1">
    <citation type="submission" date="2023-01" db="EMBL/GenBank/DDBJ databases">
        <title>The chitinases involved in constricting ring structure development in the nematode-trapping fungus Drechslerella dactyloides.</title>
        <authorList>
            <person name="Wang R."/>
            <person name="Zhang L."/>
            <person name="Tang P."/>
            <person name="Li S."/>
            <person name="Liang L."/>
        </authorList>
    </citation>
    <scope>NUCLEOTIDE SEQUENCE</scope>
    <source>
        <strain evidence="1">YMF1.00031</strain>
    </source>
</reference>
<proteinExistence type="predicted"/>
<evidence type="ECO:0000313" key="2">
    <source>
        <dbReference type="Proteomes" id="UP001221413"/>
    </source>
</evidence>
<gene>
    <name evidence="1" type="ORF">Dda_7732</name>
</gene>